<dbReference type="EMBL" id="AZHX01000726">
    <property type="protein sequence ID" value="ETX06335.1"/>
    <property type="molecule type" value="Genomic_DNA"/>
</dbReference>
<proteinExistence type="predicted"/>
<comment type="caution">
    <text evidence="1">The sequence shown here is derived from an EMBL/GenBank/DDBJ whole genome shotgun (WGS) entry which is preliminary data.</text>
</comment>
<evidence type="ECO:0000313" key="1">
    <source>
        <dbReference type="EMBL" id="ETX06335.1"/>
    </source>
</evidence>
<dbReference type="Proteomes" id="UP000019140">
    <property type="component" value="Unassembled WGS sequence"/>
</dbReference>
<evidence type="ECO:0000313" key="2">
    <source>
        <dbReference type="Proteomes" id="UP000019140"/>
    </source>
</evidence>
<gene>
    <name evidence="1" type="ORF">ETSY2_17730</name>
</gene>
<organism evidence="1 2">
    <name type="scientific">Candidatus Entotheonella gemina</name>
    <dbReference type="NCBI Taxonomy" id="1429439"/>
    <lineage>
        <taxon>Bacteria</taxon>
        <taxon>Pseudomonadati</taxon>
        <taxon>Nitrospinota/Tectimicrobiota group</taxon>
        <taxon>Candidatus Tectimicrobiota</taxon>
        <taxon>Candidatus Entotheonellia</taxon>
        <taxon>Candidatus Entotheonellales</taxon>
        <taxon>Candidatus Entotheonellaceae</taxon>
        <taxon>Candidatus Entotheonella</taxon>
    </lineage>
</organism>
<dbReference type="AlphaFoldDB" id="W4M817"/>
<accession>W4M817</accession>
<keyword evidence="2" id="KW-1185">Reference proteome</keyword>
<reference evidence="1 2" key="1">
    <citation type="journal article" date="2014" name="Nature">
        <title>An environmental bacterial taxon with a large and distinct metabolic repertoire.</title>
        <authorList>
            <person name="Wilson M.C."/>
            <person name="Mori T."/>
            <person name="Ruckert C."/>
            <person name="Uria A.R."/>
            <person name="Helf M.J."/>
            <person name="Takada K."/>
            <person name="Gernert C."/>
            <person name="Steffens U.A."/>
            <person name="Heycke N."/>
            <person name="Schmitt S."/>
            <person name="Rinke C."/>
            <person name="Helfrich E.J."/>
            <person name="Brachmann A.O."/>
            <person name="Gurgui C."/>
            <person name="Wakimoto T."/>
            <person name="Kracht M."/>
            <person name="Crusemann M."/>
            <person name="Hentschel U."/>
            <person name="Abe I."/>
            <person name="Matsunaga S."/>
            <person name="Kalinowski J."/>
            <person name="Takeyama H."/>
            <person name="Piel J."/>
        </authorList>
    </citation>
    <scope>NUCLEOTIDE SEQUENCE [LARGE SCALE GENOMIC DNA]</scope>
    <source>
        <strain evidence="2">TSY2</strain>
    </source>
</reference>
<sequence>MKLIKRFTGFGMFLMVVSLSLSVLYPRQAAAQNNLDTMLNFGRRLAGLYFVTETTTGVQHLISLWADGNFQGISAEQEGGVPEFNPFSDQVGTWKRTGRREITAKVIDITYNRDPMTLFGFGVVRYVLTFDDDFNAVTGRLEGGVIGPDGNPNDLDAEFLFTFDAPLQGERVPIRFPRGFPSQSR</sequence>
<dbReference type="HOGENOM" id="CLU_1458771_0_0_7"/>
<name>W4M817_9BACT</name>
<protein>
    <submittedName>
        <fullName evidence="1">Uncharacterized protein</fullName>
    </submittedName>
</protein>